<accession>A0ABV0FZ97</accession>
<evidence type="ECO:0000313" key="2">
    <source>
        <dbReference type="Proteomes" id="UP001495147"/>
    </source>
</evidence>
<proteinExistence type="predicted"/>
<keyword evidence="2" id="KW-1185">Reference proteome</keyword>
<dbReference type="EMBL" id="JBDPZD010000001">
    <property type="protein sequence ID" value="MEO3690307.1"/>
    <property type="molecule type" value="Genomic_DNA"/>
</dbReference>
<comment type="caution">
    <text evidence="1">The sequence shown here is derived from an EMBL/GenBank/DDBJ whole genome shotgun (WGS) entry which is preliminary data.</text>
</comment>
<name>A0ABV0FZ97_9BURK</name>
<dbReference type="RefSeq" id="WP_347703139.1">
    <property type="nucleotide sequence ID" value="NZ_JBDPZD010000001.1"/>
</dbReference>
<reference evidence="1 2" key="1">
    <citation type="submission" date="2024-05" db="EMBL/GenBank/DDBJ databases">
        <title>Roseateles sp. DJS-2-20 16S ribosomal RNA gene Genome sequencing and assembly.</title>
        <authorList>
            <person name="Woo H."/>
        </authorList>
    </citation>
    <scope>NUCLEOTIDE SEQUENCE [LARGE SCALE GENOMIC DNA]</scope>
    <source>
        <strain evidence="1 2">DJS-2-20</strain>
    </source>
</reference>
<gene>
    <name evidence="1" type="ORF">ABDJ85_02445</name>
</gene>
<protein>
    <submittedName>
        <fullName evidence="1">Uncharacterized protein</fullName>
    </submittedName>
</protein>
<sequence>MTLSPASSHVPRLRYRLTQEDDLPECLALIPEWLALGPAVTAALPGLWASMYRWPMVLTMVMEDLALPRGQRIQAWGVGLLLGPAEVAQLKLDALPPPGVARRTYEALLDGRLPELDDATLGRHNARGEISGLSLHFCSRPLQFEQAATQALITIANDSFRASMCGYQLRAQYFENHVQTEPFMATAGFQRRPRPPEQEASGLQWWGMTRDEARAILPGSTVRALFDAHPPRFRLSLSQRRMLWMALFYEDDEQLAQQLQLSSHGLKKLWRGVYERIQDGVPDFFGDDLGADEEGKRGPEKRRQVLAYVRQRPEELRPWNPSAP</sequence>
<evidence type="ECO:0000313" key="1">
    <source>
        <dbReference type="EMBL" id="MEO3690307.1"/>
    </source>
</evidence>
<dbReference type="Proteomes" id="UP001495147">
    <property type="component" value="Unassembled WGS sequence"/>
</dbReference>
<organism evidence="1 2">
    <name type="scientific">Roseateles paludis</name>
    <dbReference type="NCBI Taxonomy" id="3145238"/>
    <lineage>
        <taxon>Bacteria</taxon>
        <taxon>Pseudomonadati</taxon>
        <taxon>Pseudomonadota</taxon>
        <taxon>Betaproteobacteria</taxon>
        <taxon>Burkholderiales</taxon>
        <taxon>Sphaerotilaceae</taxon>
        <taxon>Roseateles</taxon>
    </lineage>
</organism>